<proteinExistence type="predicted"/>
<evidence type="ECO:0000256" key="1">
    <source>
        <dbReference type="SAM" id="Coils"/>
    </source>
</evidence>
<accession>A0A2G5CR12</accession>
<evidence type="ECO:0000313" key="3">
    <source>
        <dbReference type="Proteomes" id="UP000230069"/>
    </source>
</evidence>
<sequence length="202" mass="21772">MSILNTVGNKQLWNRGGIDDQVRVNSLPGVEGVGLTQEDVNEANLGAWLPSNSTGFYLYSTGVPARTVDSTSLPADNASRAGSSTDQSARCTCSASQSTGLAPVITGQLQSPVSRALWMPDYNVSAEAMNVRKQGIARDDFSVPHGLTNGEENDGCENAVSKMRRLKEQMDQMKVSMEEVIMLHQYEVAKGGGGKEIQKFEE</sequence>
<reference evidence="2 3" key="1">
    <citation type="submission" date="2017-09" db="EMBL/GenBank/DDBJ databases">
        <title>WGS assembly of Aquilegia coerulea Goldsmith.</title>
        <authorList>
            <person name="Hodges S."/>
            <person name="Kramer E."/>
            <person name="Nordborg M."/>
            <person name="Tomkins J."/>
            <person name="Borevitz J."/>
            <person name="Derieg N."/>
            <person name="Yan J."/>
            <person name="Mihaltcheva S."/>
            <person name="Hayes R.D."/>
            <person name="Rokhsar D."/>
        </authorList>
    </citation>
    <scope>NUCLEOTIDE SEQUENCE [LARGE SCALE GENOMIC DNA]</scope>
    <source>
        <strain evidence="3">cv. Goldsmith</strain>
    </source>
</reference>
<keyword evidence="3" id="KW-1185">Reference proteome</keyword>
<protein>
    <submittedName>
        <fullName evidence="2">Uncharacterized protein</fullName>
    </submittedName>
</protein>
<feature type="coiled-coil region" evidence="1">
    <location>
        <begin position="156"/>
        <end position="183"/>
    </location>
</feature>
<name>A0A2G5CR12_AQUCA</name>
<evidence type="ECO:0000313" key="2">
    <source>
        <dbReference type="EMBL" id="PIA33706.1"/>
    </source>
</evidence>
<gene>
    <name evidence="2" type="ORF">AQUCO_04000041v1</name>
</gene>
<dbReference type="EMBL" id="KZ305057">
    <property type="protein sequence ID" value="PIA33706.1"/>
    <property type="molecule type" value="Genomic_DNA"/>
</dbReference>
<organism evidence="2 3">
    <name type="scientific">Aquilegia coerulea</name>
    <name type="common">Rocky mountain columbine</name>
    <dbReference type="NCBI Taxonomy" id="218851"/>
    <lineage>
        <taxon>Eukaryota</taxon>
        <taxon>Viridiplantae</taxon>
        <taxon>Streptophyta</taxon>
        <taxon>Embryophyta</taxon>
        <taxon>Tracheophyta</taxon>
        <taxon>Spermatophyta</taxon>
        <taxon>Magnoliopsida</taxon>
        <taxon>Ranunculales</taxon>
        <taxon>Ranunculaceae</taxon>
        <taxon>Thalictroideae</taxon>
        <taxon>Aquilegia</taxon>
    </lineage>
</organism>
<dbReference type="InParanoid" id="A0A2G5CR12"/>
<dbReference type="Proteomes" id="UP000230069">
    <property type="component" value="Unassembled WGS sequence"/>
</dbReference>
<keyword evidence="1" id="KW-0175">Coiled coil</keyword>
<dbReference type="AlphaFoldDB" id="A0A2G5CR12"/>